<organism evidence="4 5">
    <name type="scientific">Myroides pelagicus</name>
    <dbReference type="NCBI Taxonomy" id="270914"/>
    <lineage>
        <taxon>Bacteria</taxon>
        <taxon>Pseudomonadati</taxon>
        <taxon>Bacteroidota</taxon>
        <taxon>Flavobacteriia</taxon>
        <taxon>Flavobacteriales</taxon>
        <taxon>Flavobacteriaceae</taxon>
        <taxon>Myroides</taxon>
    </lineage>
</organism>
<evidence type="ECO:0000259" key="3">
    <source>
        <dbReference type="Pfam" id="PF01648"/>
    </source>
</evidence>
<dbReference type="RefSeq" id="WP_155035501.1">
    <property type="nucleotide sequence ID" value="NZ_JAYMMG010000001.1"/>
</dbReference>
<dbReference type="Proteomes" id="UP000488936">
    <property type="component" value="Unassembled WGS sequence"/>
</dbReference>
<evidence type="ECO:0000256" key="1">
    <source>
        <dbReference type="ARBA" id="ARBA00010990"/>
    </source>
</evidence>
<keyword evidence="5" id="KW-1185">Reference proteome</keyword>
<dbReference type="AlphaFoldDB" id="A0A7K1GKT8"/>
<evidence type="ECO:0000313" key="4">
    <source>
        <dbReference type="EMBL" id="MTH29502.1"/>
    </source>
</evidence>
<name>A0A7K1GKT8_9FLAO</name>
<dbReference type="GO" id="GO:0000287">
    <property type="term" value="F:magnesium ion binding"/>
    <property type="evidence" value="ECO:0007669"/>
    <property type="project" value="InterPro"/>
</dbReference>
<evidence type="ECO:0000313" key="5">
    <source>
        <dbReference type="Proteomes" id="UP000488936"/>
    </source>
</evidence>
<dbReference type="GO" id="GO:0008897">
    <property type="term" value="F:holo-[acyl-carrier-protein] synthase activity"/>
    <property type="evidence" value="ECO:0007669"/>
    <property type="project" value="InterPro"/>
</dbReference>
<dbReference type="GO" id="GO:0019878">
    <property type="term" value="P:lysine biosynthetic process via aminoadipic acid"/>
    <property type="evidence" value="ECO:0007669"/>
    <property type="project" value="TreeGrafter"/>
</dbReference>
<comment type="similarity">
    <text evidence="1">Belongs to the P-Pant transferase superfamily. Gsp/Sfp/HetI/AcpT family.</text>
</comment>
<dbReference type="Pfam" id="PF01648">
    <property type="entry name" value="ACPS"/>
    <property type="match status" value="1"/>
</dbReference>
<proteinExistence type="inferred from homology"/>
<dbReference type="GO" id="GO:0005829">
    <property type="term" value="C:cytosol"/>
    <property type="evidence" value="ECO:0007669"/>
    <property type="project" value="TreeGrafter"/>
</dbReference>
<dbReference type="Gene3D" id="3.90.470.20">
    <property type="entry name" value="4'-phosphopantetheinyl transferase domain"/>
    <property type="match status" value="2"/>
</dbReference>
<dbReference type="OrthoDB" id="1190494at2"/>
<dbReference type="SUPFAM" id="SSF56214">
    <property type="entry name" value="4'-phosphopantetheinyl transferase"/>
    <property type="match status" value="2"/>
</dbReference>
<evidence type="ECO:0000256" key="2">
    <source>
        <dbReference type="ARBA" id="ARBA00022679"/>
    </source>
</evidence>
<keyword evidence="2 4" id="KW-0808">Transferase</keyword>
<accession>A0A7K1GKT8</accession>
<dbReference type="PANTHER" id="PTHR12215:SF10">
    <property type="entry name" value="L-AMINOADIPATE-SEMIALDEHYDE DEHYDROGENASE-PHOSPHOPANTETHEINYL TRANSFERASE"/>
    <property type="match status" value="1"/>
</dbReference>
<dbReference type="EMBL" id="WMJY01000010">
    <property type="protein sequence ID" value="MTH29502.1"/>
    <property type="molecule type" value="Genomic_DNA"/>
</dbReference>
<sequence>MPLYKTIDHSKTTTICIWKVEETLEELREGLVLREETQERLISMKSEVHQKGFLAIRHLLIACGYSDLDLSYDACGKPYLNDGMAISISHSFDYATIIIGNEVVGIDIEKIREKIIRIANKFCRFEELEMINPLNNIEELTEIWCAKEAMFKMCDSRSLSFKEDMSVDLNGFSEVGQAAFTQRFSYYTVKLEGFLLVYAVVRKD</sequence>
<dbReference type="InterPro" id="IPR037143">
    <property type="entry name" value="4-PPantetheinyl_Trfase_dom_sf"/>
</dbReference>
<feature type="domain" description="4'-phosphopantetheinyl transferase" evidence="3">
    <location>
        <begin position="104"/>
        <end position="161"/>
    </location>
</feature>
<comment type="caution">
    <text evidence="4">The sequence shown here is derived from an EMBL/GenBank/DDBJ whole genome shotgun (WGS) entry which is preliminary data.</text>
</comment>
<dbReference type="PANTHER" id="PTHR12215">
    <property type="entry name" value="PHOSPHOPANTETHEINE TRANSFERASE"/>
    <property type="match status" value="1"/>
</dbReference>
<dbReference type="InterPro" id="IPR008278">
    <property type="entry name" value="4-PPantetheinyl_Trfase_dom"/>
</dbReference>
<protein>
    <submittedName>
        <fullName evidence="4">4'-phosphopantetheinyl transferase superfamily protein</fullName>
    </submittedName>
</protein>
<dbReference type="InterPro" id="IPR050559">
    <property type="entry name" value="P-Pant_transferase_sf"/>
</dbReference>
<gene>
    <name evidence="4" type="ORF">GJV77_06135</name>
</gene>
<reference evidence="4 5" key="1">
    <citation type="journal article" date="2006" name="Int. J. Syst. Evol. Microbiol.">
        <title>Myroides pelagicus sp. nov., isolated from seawater in Thailand.</title>
        <authorList>
            <person name="Yoon J."/>
            <person name="Maneerat S."/>
            <person name="Kawai F."/>
            <person name="Yokota A."/>
        </authorList>
    </citation>
    <scope>NUCLEOTIDE SEQUENCE [LARGE SCALE GENOMIC DNA]</scope>
    <source>
        <strain evidence="4 5">SM1T</strain>
    </source>
</reference>